<protein>
    <submittedName>
        <fullName evidence="1">Ribonuclease H-like domain</fullName>
    </submittedName>
</protein>
<dbReference type="GO" id="GO:0003676">
    <property type="term" value="F:nucleic acid binding"/>
    <property type="evidence" value="ECO:0007669"/>
    <property type="project" value="InterPro"/>
</dbReference>
<dbReference type="Gene3D" id="3.30.420.10">
    <property type="entry name" value="Ribonuclease H-like superfamily/Ribonuclease H"/>
    <property type="match status" value="1"/>
</dbReference>
<keyword evidence="2" id="KW-1185">Reference proteome</keyword>
<dbReference type="Proteomes" id="UP000325440">
    <property type="component" value="Unassembled WGS sequence"/>
</dbReference>
<reference evidence="1 2" key="1">
    <citation type="submission" date="2019-08" db="EMBL/GenBank/DDBJ databases">
        <authorList>
            <person name="Alioto T."/>
            <person name="Alioto T."/>
            <person name="Gomez Garrido J."/>
        </authorList>
    </citation>
    <scope>NUCLEOTIDE SEQUENCE [LARGE SCALE GENOMIC DNA]</scope>
</reference>
<evidence type="ECO:0000313" key="1">
    <source>
        <dbReference type="EMBL" id="VVC40242.1"/>
    </source>
</evidence>
<evidence type="ECO:0000313" key="2">
    <source>
        <dbReference type="Proteomes" id="UP000325440"/>
    </source>
</evidence>
<gene>
    <name evidence="1" type="ORF">CINCED_3A023164</name>
</gene>
<dbReference type="EMBL" id="CABPRJ010001901">
    <property type="protein sequence ID" value="VVC40242.1"/>
    <property type="molecule type" value="Genomic_DNA"/>
</dbReference>
<dbReference type="OrthoDB" id="2286242at2759"/>
<dbReference type="AlphaFoldDB" id="A0A5E4NAT4"/>
<sequence length="96" mass="10630">MSDKQENTTPTLLIQVQKSNNNLQHSGNRKPHHFSQFANERGIAVIATSPRCPRSNSLAEKGVGIAKSLLKRVEESKAGIQLMLSEYRNSVIIGCR</sequence>
<organism evidence="1 2">
    <name type="scientific">Cinara cedri</name>
    <dbReference type="NCBI Taxonomy" id="506608"/>
    <lineage>
        <taxon>Eukaryota</taxon>
        <taxon>Metazoa</taxon>
        <taxon>Ecdysozoa</taxon>
        <taxon>Arthropoda</taxon>
        <taxon>Hexapoda</taxon>
        <taxon>Insecta</taxon>
        <taxon>Pterygota</taxon>
        <taxon>Neoptera</taxon>
        <taxon>Paraneoptera</taxon>
        <taxon>Hemiptera</taxon>
        <taxon>Sternorrhyncha</taxon>
        <taxon>Aphidomorpha</taxon>
        <taxon>Aphidoidea</taxon>
        <taxon>Aphididae</taxon>
        <taxon>Lachninae</taxon>
        <taxon>Cinara</taxon>
    </lineage>
</organism>
<accession>A0A5E4NAT4</accession>
<proteinExistence type="predicted"/>
<name>A0A5E4NAT4_9HEMI</name>
<dbReference type="InterPro" id="IPR036397">
    <property type="entry name" value="RNaseH_sf"/>
</dbReference>